<gene>
    <name evidence="4" type="ORF">CYLTODRAFT_450347</name>
</gene>
<evidence type="ECO:0000256" key="1">
    <source>
        <dbReference type="PROSITE-ProRule" id="PRU00235"/>
    </source>
</evidence>
<accession>A0A0D7BNS9</accession>
<dbReference type="PANTHER" id="PTHR45982">
    <property type="entry name" value="REGULATOR OF CHROMOSOME CONDENSATION"/>
    <property type="match status" value="1"/>
</dbReference>
<feature type="compositionally biased region" description="Gly residues" evidence="2">
    <location>
        <begin position="598"/>
        <end position="611"/>
    </location>
</feature>
<dbReference type="Proteomes" id="UP000054007">
    <property type="component" value="Unassembled WGS sequence"/>
</dbReference>
<dbReference type="InterPro" id="IPR051553">
    <property type="entry name" value="Ran_GTPase-activating"/>
</dbReference>
<dbReference type="PROSITE" id="PS00626">
    <property type="entry name" value="RCC1_2"/>
    <property type="match status" value="1"/>
</dbReference>
<organism evidence="4 5">
    <name type="scientific">Cylindrobasidium torrendii FP15055 ss-10</name>
    <dbReference type="NCBI Taxonomy" id="1314674"/>
    <lineage>
        <taxon>Eukaryota</taxon>
        <taxon>Fungi</taxon>
        <taxon>Dikarya</taxon>
        <taxon>Basidiomycota</taxon>
        <taxon>Agaricomycotina</taxon>
        <taxon>Agaricomycetes</taxon>
        <taxon>Agaricomycetidae</taxon>
        <taxon>Agaricales</taxon>
        <taxon>Marasmiineae</taxon>
        <taxon>Physalacriaceae</taxon>
        <taxon>Cylindrobasidium</taxon>
    </lineage>
</organism>
<dbReference type="GO" id="GO:0005737">
    <property type="term" value="C:cytoplasm"/>
    <property type="evidence" value="ECO:0007669"/>
    <property type="project" value="TreeGrafter"/>
</dbReference>
<dbReference type="InterPro" id="IPR001810">
    <property type="entry name" value="F-box_dom"/>
</dbReference>
<feature type="region of interest" description="Disordered" evidence="2">
    <location>
        <begin position="590"/>
        <end position="611"/>
    </location>
</feature>
<dbReference type="InterPro" id="IPR009091">
    <property type="entry name" value="RCC1/BLIP-II"/>
</dbReference>
<protein>
    <submittedName>
        <fullName evidence="4">RCC1/BLIP-II protein</fullName>
    </submittedName>
</protein>
<feature type="repeat" description="RCC1" evidence="1">
    <location>
        <begin position="132"/>
        <end position="188"/>
    </location>
</feature>
<keyword evidence="5" id="KW-1185">Reference proteome</keyword>
<dbReference type="PANTHER" id="PTHR45982:SF3">
    <property type="entry name" value="F-BOX PROTEIN POF9"/>
    <property type="match status" value="1"/>
</dbReference>
<sequence length="611" mass="66323">MSSITELPLELWLDNILPALPLPDVARLAQTCKFFGDLAADDTFWKRKCDADFNFSAAGTARTSGWKFIYSGLSKPRVYVWGNRQNGRLGLSEIPKTPLGDVSHPVQLPVQNARIVSLAAAGTSFHALDTNGGFYVWGTLNGNGLRALKSDGFSDPGKRADGPLKLNLPVSMRSVSCGRFHAASLDTEGDIWNFTSWGRPFRLISPQLLERADSAPVQVECGWDFVSALSRSGDVYVWFPSQGEVADAVRQTNLTMDSEEDEDKREVYKAHADDDSKVIKCATWDFIYDPLLLPPLPKLPQLRRQAEEASLEEIVIVQIAAYDGALIALTNQGHVVQFKSLANEATVSSGSWEYLPAFSELGRVRELPAFTQSETLQPPTALKITHISAHFKHFTAYSTGPESTVLIGGTETPSDQPQVIPGLQRRGVISVVLGDWHYGALTTDGKVLTWGAYSNGALGLGDPTQLAVGTAGGYADEHSKQQAQERGRGAPPAVEVPTEVRFDHRRKTPKDRFCISLAASGWHTGALVIDLEEKECDNESDIEEETRPANPPLQPRMPHRFNPLPLDPNQTPFAGGLRGGPAFRVGFAGRGMNRGAMPGRGRGGPGGGGEA</sequence>
<evidence type="ECO:0000256" key="2">
    <source>
        <dbReference type="SAM" id="MobiDB-lite"/>
    </source>
</evidence>
<dbReference type="OrthoDB" id="61110at2759"/>
<dbReference type="Gene3D" id="1.20.1280.50">
    <property type="match status" value="1"/>
</dbReference>
<dbReference type="EMBL" id="KN880449">
    <property type="protein sequence ID" value="KIY71850.1"/>
    <property type="molecule type" value="Genomic_DNA"/>
</dbReference>
<evidence type="ECO:0000313" key="5">
    <source>
        <dbReference type="Proteomes" id="UP000054007"/>
    </source>
</evidence>
<dbReference type="AlphaFoldDB" id="A0A0D7BNS9"/>
<dbReference type="GO" id="GO:0005085">
    <property type="term" value="F:guanyl-nucleotide exchange factor activity"/>
    <property type="evidence" value="ECO:0007669"/>
    <property type="project" value="TreeGrafter"/>
</dbReference>
<evidence type="ECO:0000259" key="3">
    <source>
        <dbReference type="Pfam" id="PF12937"/>
    </source>
</evidence>
<dbReference type="Pfam" id="PF00415">
    <property type="entry name" value="RCC1"/>
    <property type="match status" value="1"/>
</dbReference>
<dbReference type="PRINTS" id="PR00633">
    <property type="entry name" value="RCCNDNSATION"/>
</dbReference>
<name>A0A0D7BNS9_9AGAR</name>
<dbReference type="InterPro" id="IPR000408">
    <property type="entry name" value="Reg_chr_condens"/>
</dbReference>
<dbReference type="STRING" id="1314674.A0A0D7BNS9"/>
<feature type="repeat" description="RCC1" evidence="1">
    <location>
        <begin position="445"/>
        <end position="530"/>
    </location>
</feature>
<feature type="repeat" description="RCC1" evidence="1">
    <location>
        <begin position="76"/>
        <end position="131"/>
    </location>
</feature>
<reference evidence="4 5" key="1">
    <citation type="journal article" date="2015" name="Fungal Genet. Biol.">
        <title>Evolution of novel wood decay mechanisms in Agaricales revealed by the genome sequences of Fistulina hepatica and Cylindrobasidium torrendii.</title>
        <authorList>
            <person name="Floudas D."/>
            <person name="Held B.W."/>
            <person name="Riley R."/>
            <person name="Nagy L.G."/>
            <person name="Koehler G."/>
            <person name="Ransdell A.S."/>
            <person name="Younus H."/>
            <person name="Chow J."/>
            <person name="Chiniquy J."/>
            <person name="Lipzen A."/>
            <person name="Tritt A."/>
            <person name="Sun H."/>
            <person name="Haridas S."/>
            <person name="LaButti K."/>
            <person name="Ohm R.A."/>
            <person name="Kues U."/>
            <person name="Blanchette R.A."/>
            <person name="Grigoriev I.V."/>
            <person name="Minto R.E."/>
            <person name="Hibbett D.S."/>
        </authorList>
    </citation>
    <scope>NUCLEOTIDE SEQUENCE [LARGE SCALE GENOMIC DNA]</scope>
    <source>
        <strain evidence="4 5">FP15055 ss-10</strain>
    </source>
</reference>
<dbReference type="Gene3D" id="2.130.10.30">
    <property type="entry name" value="Regulator of chromosome condensation 1/beta-lactamase-inhibitor protein II"/>
    <property type="match status" value="2"/>
</dbReference>
<proteinExistence type="predicted"/>
<feature type="domain" description="F-box" evidence="3">
    <location>
        <begin position="5"/>
        <end position="49"/>
    </location>
</feature>
<feature type="repeat" description="RCC1" evidence="1">
    <location>
        <begin position="394"/>
        <end position="444"/>
    </location>
</feature>
<dbReference type="Pfam" id="PF12937">
    <property type="entry name" value="F-box-like"/>
    <property type="match status" value="1"/>
</dbReference>
<dbReference type="SUPFAM" id="SSF81383">
    <property type="entry name" value="F-box domain"/>
    <property type="match status" value="1"/>
</dbReference>
<dbReference type="PROSITE" id="PS50012">
    <property type="entry name" value="RCC1_3"/>
    <property type="match status" value="4"/>
</dbReference>
<dbReference type="InterPro" id="IPR036047">
    <property type="entry name" value="F-box-like_dom_sf"/>
</dbReference>
<dbReference type="SUPFAM" id="SSF50985">
    <property type="entry name" value="RCC1/BLIP-II"/>
    <property type="match status" value="1"/>
</dbReference>
<evidence type="ECO:0000313" key="4">
    <source>
        <dbReference type="EMBL" id="KIY71850.1"/>
    </source>
</evidence>